<gene>
    <name evidence="9" type="primary">nfo</name>
    <name evidence="11" type="ORF">FL622_08340</name>
</gene>
<dbReference type="GO" id="GO:0008270">
    <property type="term" value="F:zinc ion binding"/>
    <property type="evidence" value="ECO:0007669"/>
    <property type="project" value="UniProtKB-UniRule"/>
</dbReference>
<dbReference type="RefSeq" id="WP_092057629.1">
    <property type="nucleotide sequence ID" value="NZ_FOJJ01000037.1"/>
</dbReference>
<feature type="binding site" evidence="9">
    <location>
        <position position="71"/>
    </location>
    <ligand>
        <name>Zn(2+)</name>
        <dbReference type="ChEBI" id="CHEBI:29105"/>
        <label>1</label>
    </ligand>
</feature>
<dbReference type="PROSITE" id="PS51432">
    <property type="entry name" value="AP_NUCLEASE_F2_4"/>
    <property type="match status" value="1"/>
</dbReference>
<evidence type="ECO:0000256" key="1">
    <source>
        <dbReference type="ARBA" id="ARBA00005340"/>
    </source>
</evidence>
<evidence type="ECO:0000256" key="6">
    <source>
        <dbReference type="ARBA" id="ARBA00022801"/>
    </source>
</evidence>
<accession>A0A550JF28</accession>
<dbReference type="Gene3D" id="3.20.20.150">
    <property type="entry name" value="Divalent-metal-dependent TIM barrel enzymes"/>
    <property type="match status" value="1"/>
</dbReference>
<evidence type="ECO:0000256" key="2">
    <source>
        <dbReference type="ARBA" id="ARBA00022722"/>
    </source>
</evidence>
<organism evidence="11 12">
    <name type="scientific">Trichloromonas acetexigens</name>
    <dbReference type="NCBI Taxonomy" id="38815"/>
    <lineage>
        <taxon>Bacteria</taxon>
        <taxon>Pseudomonadati</taxon>
        <taxon>Thermodesulfobacteriota</taxon>
        <taxon>Desulfuromonadia</taxon>
        <taxon>Desulfuromonadales</taxon>
        <taxon>Trichloromonadaceae</taxon>
        <taxon>Trichloromonas</taxon>
    </lineage>
</organism>
<dbReference type="InterPro" id="IPR013022">
    <property type="entry name" value="Xyl_isomerase-like_TIM-brl"/>
</dbReference>
<dbReference type="EC" id="3.1.21.2" evidence="9"/>
<reference evidence="11 12" key="1">
    <citation type="submission" date="2019-07" db="EMBL/GenBank/DDBJ databases">
        <title>Insights of Desulfuromonas acetexigens electromicrobiology.</title>
        <authorList>
            <person name="Katuri K."/>
            <person name="Sapireddy V."/>
            <person name="Shaw D.R."/>
            <person name="Saikaly P."/>
        </authorList>
    </citation>
    <scope>NUCLEOTIDE SEQUENCE [LARGE SCALE GENOMIC DNA]</scope>
    <source>
        <strain evidence="11 12">2873</strain>
    </source>
</reference>
<dbReference type="GO" id="GO:0003906">
    <property type="term" value="F:DNA-(apurinic or apyrimidinic site) endonuclease activity"/>
    <property type="evidence" value="ECO:0007669"/>
    <property type="project" value="TreeGrafter"/>
</dbReference>
<dbReference type="OrthoDB" id="9805666at2"/>
<feature type="binding site" evidence="9">
    <location>
        <position position="232"/>
    </location>
    <ligand>
        <name>Zn(2+)</name>
        <dbReference type="ChEBI" id="CHEBI:29105"/>
        <label>3</label>
    </ligand>
</feature>
<dbReference type="PANTHER" id="PTHR21445:SF0">
    <property type="entry name" value="APURINIC-APYRIMIDINIC ENDONUCLEASE"/>
    <property type="match status" value="1"/>
</dbReference>
<dbReference type="PROSITE" id="PS00731">
    <property type="entry name" value="AP_NUCLEASE_F2_3"/>
    <property type="match status" value="1"/>
</dbReference>
<dbReference type="Pfam" id="PF01261">
    <property type="entry name" value="AP_endonuc_2"/>
    <property type="match status" value="1"/>
</dbReference>
<protein>
    <recommendedName>
        <fullName evidence="9">Probable endonuclease 4</fullName>
        <ecNumber evidence="9">3.1.21.2</ecNumber>
    </recommendedName>
    <alternativeName>
        <fullName evidence="9">Endodeoxyribonuclease IV</fullName>
    </alternativeName>
    <alternativeName>
        <fullName evidence="9">Endonuclease IV</fullName>
    </alternativeName>
</protein>
<evidence type="ECO:0000256" key="5">
    <source>
        <dbReference type="ARBA" id="ARBA00022763"/>
    </source>
</evidence>
<keyword evidence="3 9" id="KW-0479">Metal-binding</keyword>
<comment type="similarity">
    <text evidence="1 9">Belongs to the AP endonuclease 2 family.</text>
</comment>
<dbReference type="SUPFAM" id="SSF51658">
    <property type="entry name" value="Xylose isomerase-like"/>
    <property type="match status" value="1"/>
</dbReference>
<feature type="binding site" evidence="9">
    <location>
        <position position="262"/>
    </location>
    <ligand>
        <name>Zn(2+)</name>
        <dbReference type="ChEBI" id="CHEBI:29105"/>
        <label>2</label>
    </ligand>
</feature>
<dbReference type="CDD" id="cd00019">
    <property type="entry name" value="AP2Ec"/>
    <property type="match status" value="1"/>
</dbReference>
<keyword evidence="7 9" id="KW-0862">Zinc</keyword>
<comment type="function">
    <text evidence="9">Endonuclease IV plays a role in DNA repair. It cleaves phosphodiester bonds at apurinic or apyrimidinic (AP) sites, generating a 3'-hydroxyl group and a 5'-terminal sugar phosphate.</text>
</comment>
<dbReference type="Proteomes" id="UP000317155">
    <property type="component" value="Unassembled WGS sequence"/>
</dbReference>
<dbReference type="EMBL" id="VJVV01000005">
    <property type="protein sequence ID" value="TRO81802.1"/>
    <property type="molecule type" value="Genomic_DNA"/>
</dbReference>
<dbReference type="GO" id="GO:0008081">
    <property type="term" value="F:phosphoric diester hydrolase activity"/>
    <property type="evidence" value="ECO:0007669"/>
    <property type="project" value="TreeGrafter"/>
</dbReference>
<feature type="binding site" evidence="9">
    <location>
        <position position="147"/>
    </location>
    <ligand>
        <name>Zn(2+)</name>
        <dbReference type="ChEBI" id="CHEBI:29105"/>
        <label>1</label>
    </ligand>
</feature>
<dbReference type="GO" id="GO:0006284">
    <property type="term" value="P:base-excision repair"/>
    <property type="evidence" value="ECO:0007669"/>
    <property type="project" value="TreeGrafter"/>
</dbReference>
<feature type="binding site" evidence="9">
    <location>
        <position position="147"/>
    </location>
    <ligand>
        <name>Zn(2+)</name>
        <dbReference type="ChEBI" id="CHEBI:29105"/>
        <label>2</label>
    </ligand>
</feature>
<dbReference type="PANTHER" id="PTHR21445">
    <property type="entry name" value="ENDONUCLEASE IV ENDODEOXYRIBONUCLEASE IV"/>
    <property type="match status" value="1"/>
</dbReference>
<evidence type="ECO:0000256" key="3">
    <source>
        <dbReference type="ARBA" id="ARBA00022723"/>
    </source>
</evidence>
<feature type="binding site" evidence="9">
    <location>
        <position position="111"/>
    </location>
    <ligand>
        <name>Zn(2+)</name>
        <dbReference type="ChEBI" id="CHEBI:29105"/>
        <label>1</label>
    </ligand>
</feature>
<evidence type="ECO:0000313" key="12">
    <source>
        <dbReference type="Proteomes" id="UP000317155"/>
    </source>
</evidence>
<comment type="cofactor">
    <cofactor evidence="9">
        <name>Zn(2+)</name>
        <dbReference type="ChEBI" id="CHEBI:29105"/>
    </cofactor>
    <text evidence="9">Binds 3 Zn(2+) ions.</text>
</comment>
<dbReference type="PROSITE" id="PS00729">
    <property type="entry name" value="AP_NUCLEASE_F2_1"/>
    <property type="match status" value="1"/>
</dbReference>
<comment type="catalytic activity">
    <reaction evidence="9">
        <text>Endonucleolytic cleavage to 5'-phosphooligonucleotide end-products.</text>
        <dbReference type="EC" id="3.1.21.2"/>
    </reaction>
</comment>
<dbReference type="PROSITE" id="PS00730">
    <property type="entry name" value="AP_NUCLEASE_F2_2"/>
    <property type="match status" value="1"/>
</dbReference>
<keyword evidence="12" id="KW-1185">Reference proteome</keyword>
<name>A0A550JF28_9BACT</name>
<sequence>MPACPHPLGAHMSIAGGLDRAFARAEAVGGTALQIFTKNASQWRGKAIDDASARAFRTAWEKSGIGPVLAHASYLINLAAPDTELWEKSKAAFLDELQRCARLGIPWLVLHPGSHRGEGEEAGLTRVVTALQEILADSPAEVGVLLENTAAQGDYLGGRFEHLAEILARVPQGRLGVCFDTCHAFAAGYDLAGPEGYRLVMDEFDRRVGVESIRAFHLNDSLKGLGSRVDRHEQIGRGAIGRAGFAALMTDPRFTAIPKILETPKGEDDAWDRINLTLLRKLAQGD</sequence>
<keyword evidence="8 9" id="KW-0234">DNA repair</keyword>
<dbReference type="HAMAP" id="MF_00152">
    <property type="entry name" value="Nfo"/>
    <property type="match status" value="1"/>
</dbReference>
<evidence type="ECO:0000259" key="10">
    <source>
        <dbReference type="Pfam" id="PF01261"/>
    </source>
</evidence>
<keyword evidence="2 9" id="KW-0540">Nuclease</keyword>
<dbReference type="AlphaFoldDB" id="A0A550JF28"/>
<dbReference type="FunFam" id="3.20.20.150:FF:000001">
    <property type="entry name" value="Probable endonuclease 4"/>
    <property type="match status" value="1"/>
</dbReference>
<dbReference type="InterPro" id="IPR001719">
    <property type="entry name" value="AP_endonuc_2"/>
</dbReference>
<evidence type="ECO:0000256" key="8">
    <source>
        <dbReference type="ARBA" id="ARBA00023204"/>
    </source>
</evidence>
<dbReference type="SMART" id="SM00518">
    <property type="entry name" value="AP2Ec"/>
    <property type="match status" value="1"/>
</dbReference>
<dbReference type="GO" id="GO:0003677">
    <property type="term" value="F:DNA binding"/>
    <property type="evidence" value="ECO:0007669"/>
    <property type="project" value="InterPro"/>
</dbReference>
<dbReference type="GO" id="GO:0008833">
    <property type="term" value="F:deoxyribonuclease IV (phage-T4-induced) activity"/>
    <property type="evidence" value="ECO:0007669"/>
    <property type="project" value="UniProtKB-UniRule"/>
</dbReference>
<feature type="binding site" evidence="9">
    <location>
        <position position="180"/>
    </location>
    <ligand>
        <name>Zn(2+)</name>
        <dbReference type="ChEBI" id="CHEBI:29105"/>
        <label>2</label>
    </ligand>
</feature>
<evidence type="ECO:0000256" key="9">
    <source>
        <dbReference type="HAMAP-Rule" id="MF_00152"/>
    </source>
</evidence>
<feature type="binding site" evidence="9">
    <location>
        <position position="183"/>
    </location>
    <ligand>
        <name>Zn(2+)</name>
        <dbReference type="ChEBI" id="CHEBI:29105"/>
        <label>3</label>
    </ligand>
</feature>
<feature type="binding site" evidence="9">
    <location>
        <position position="217"/>
    </location>
    <ligand>
        <name>Zn(2+)</name>
        <dbReference type="ChEBI" id="CHEBI:29105"/>
        <label>2</label>
    </ligand>
</feature>
<evidence type="ECO:0000313" key="11">
    <source>
        <dbReference type="EMBL" id="TRO81802.1"/>
    </source>
</evidence>
<dbReference type="InterPro" id="IPR036237">
    <property type="entry name" value="Xyl_isomerase-like_sf"/>
</dbReference>
<comment type="caution">
    <text evidence="11">The sequence shown here is derived from an EMBL/GenBank/DDBJ whole genome shotgun (WGS) entry which is preliminary data.</text>
</comment>
<evidence type="ECO:0000256" key="4">
    <source>
        <dbReference type="ARBA" id="ARBA00022759"/>
    </source>
</evidence>
<keyword evidence="5 9" id="KW-0227">DNA damage</keyword>
<keyword evidence="6 9" id="KW-0378">Hydrolase</keyword>
<dbReference type="InterPro" id="IPR018246">
    <property type="entry name" value="AP_endonuc_F2_Zn_BS"/>
</dbReference>
<feature type="binding site" evidence="9">
    <location>
        <position position="230"/>
    </location>
    <ligand>
        <name>Zn(2+)</name>
        <dbReference type="ChEBI" id="CHEBI:29105"/>
        <label>3</label>
    </ligand>
</feature>
<feature type="domain" description="Xylose isomerase-like TIM barrel" evidence="10">
    <location>
        <begin position="22"/>
        <end position="268"/>
    </location>
</feature>
<dbReference type="NCBIfam" id="TIGR00587">
    <property type="entry name" value="nfo"/>
    <property type="match status" value="1"/>
</dbReference>
<keyword evidence="4 9" id="KW-0255">Endonuclease</keyword>
<proteinExistence type="inferred from homology"/>
<evidence type="ECO:0000256" key="7">
    <source>
        <dbReference type="ARBA" id="ARBA00022833"/>
    </source>
</evidence>